<feature type="domain" description="Thioredoxin" evidence="15">
    <location>
        <begin position="330"/>
        <end position="451"/>
    </location>
</feature>
<dbReference type="InterPro" id="IPR013766">
    <property type="entry name" value="Thioredoxin_domain"/>
</dbReference>
<reference evidence="16" key="1">
    <citation type="submission" date="2013-12" db="EMBL/GenBank/DDBJ databases">
        <authorList>
            <person name="Omoto C.K."/>
            <person name="Sibley D."/>
            <person name="Venepally P."/>
            <person name="Hadjithomas M."/>
            <person name="Karamycheva S."/>
            <person name="Brunk B."/>
            <person name="Roos D."/>
            <person name="Caler E."/>
            <person name="Lorenzi H."/>
        </authorList>
    </citation>
    <scope>NUCLEOTIDE SEQUENCE</scope>
</reference>
<dbReference type="GO" id="GO:0003756">
    <property type="term" value="F:protein disulfide isomerase activity"/>
    <property type="evidence" value="ECO:0007669"/>
    <property type="project" value="UniProtKB-EC"/>
</dbReference>
<dbReference type="PRINTS" id="PR00312">
    <property type="entry name" value="CALSEQUESTRN"/>
</dbReference>
<evidence type="ECO:0000256" key="6">
    <source>
        <dbReference type="ARBA" id="ARBA00022737"/>
    </source>
</evidence>
<organism evidence="16 17">
    <name type="scientific">Gregarina niphandrodes</name>
    <name type="common">Septate eugregarine</name>
    <dbReference type="NCBI Taxonomy" id="110365"/>
    <lineage>
        <taxon>Eukaryota</taxon>
        <taxon>Sar</taxon>
        <taxon>Alveolata</taxon>
        <taxon>Apicomplexa</taxon>
        <taxon>Conoidasida</taxon>
        <taxon>Gregarinasina</taxon>
        <taxon>Eugregarinorida</taxon>
        <taxon>Gregarinidae</taxon>
        <taxon>Gregarina</taxon>
    </lineage>
</organism>
<dbReference type="Proteomes" id="UP000019763">
    <property type="component" value="Unassembled WGS sequence"/>
</dbReference>
<protein>
    <recommendedName>
        <fullName evidence="4 13">Protein disulfide-isomerase</fullName>
        <ecNumber evidence="4 13">5.3.4.1</ecNumber>
    </recommendedName>
</protein>
<feature type="signal peptide" evidence="13">
    <location>
        <begin position="1"/>
        <end position="18"/>
    </location>
</feature>
<proteinExistence type="inferred from homology"/>
<feature type="compositionally biased region" description="Polar residues" evidence="14">
    <location>
        <begin position="462"/>
        <end position="472"/>
    </location>
</feature>
<dbReference type="NCBIfam" id="TIGR01126">
    <property type="entry name" value="pdi_dom"/>
    <property type="match status" value="1"/>
</dbReference>
<evidence type="ECO:0000256" key="10">
    <source>
        <dbReference type="ARBA" id="ARBA00023284"/>
    </source>
</evidence>
<dbReference type="eggNOG" id="KOG0190">
    <property type="taxonomic scope" value="Eukaryota"/>
</dbReference>
<dbReference type="InterPro" id="IPR005788">
    <property type="entry name" value="PDI_thioredoxin-like_dom"/>
</dbReference>
<keyword evidence="10 11" id="KW-0676">Redox-active center</keyword>
<feature type="disulfide bond" description="Redox-active" evidence="11">
    <location>
        <begin position="372"/>
        <end position="375"/>
    </location>
</feature>
<comment type="similarity">
    <text evidence="3 12">Belongs to the protein disulfide isomerase family.</text>
</comment>
<feature type="disulfide bond" description="Redox-active" evidence="11">
    <location>
        <begin position="48"/>
        <end position="51"/>
    </location>
</feature>
<dbReference type="Pfam" id="PF13848">
    <property type="entry name" value="Thioredoxin_6"/>
    <property type="match status" value="1"/>
</dbReference>
<dbReference type="GO" id="GO:0006457">
    <property type="term" value="P:protein folding"/>
    <property type="evidence" value="ECO:0007669"/>
    <property type="project" value="TreeGrafter"/>
</dbReference>
<feature type="region of interest" description="Disordered" evidence="14">
    <location>
        <begin position="451"/>
        <end position="472"/>
    </location>
</feature>
<dbReference type="PANTHER" id="PTHR18929">
    <property type="entry name" value="PROTEIN DISULFIDE ISOMERASE"/>
    <property type="match status" value="1"/>
</dbReference>
<gene>
    <name evidence="16" type="ORF">GNI_127040</name>
</gene>
<dbReference type="InterPro" id="IPR036249">
    <property type="entry name" value="Thioredoxin-like_sf"/>
</dbReference>
<dbReference type="Pfam" id="PF00085">
    <property type="entry name" value="Thioredoxin"/>
    <property type="match status" value="2"/>
</dbReference>
<evidence type="ECO:0000256" key="14">
    <source>
        <dbReference type="SAM" id="MobiDB-lite"/>
    </source>
</evidence>
<evidence type="ECO:0000256" key="1">
    <source>
        <dbReference type="ARBA" id="ARBA00001182"/>
    </source>
</evidence>
<dbReference type="PROSITE" id="PS00194">
    <property type="entry name" value="THIOREDOXIN_1"/>
    <property type="match status" value="1"/>
</dbReference>
<dbReference type="OMA" id="QLANKFE"/>
<name>A0A023B1Z1_GRENI</name>
<dbReference type="NCBIfam" id="TIGR01130">
    <property type="entry name" value="ER_PDI_fam"/>
    <property type="match status" value="1"/>
</dbReference>
<evidence type="ECO:0000313" key="16">
    <source>
        <dbReference type="EMBL" id="EZG49484.1"/>
    </source>
</evidence>
<dbReference type="CDD" id="cd02982">
    <property type="entry name" value="PDI_b'_family"/>
    <property type="match status" value="1"/>
</dbReference>
<keyword evidence="9 13" id="KW-0413">Isomerase</keyword>
<dbReference type="CDD" id="cd02995">
    <property type="entry name" value="PDI_a_PDI_a'_C"/>
    <property type="match status" value="1"/>
</dbReference>
<dbReference type="SUPFAM" id="SSF52833">
    <property type="entry name" value="Thioredoxin-like"/>
    <property type="match status" value="3"/>
</dbReference>
<dbReference type="InterPro" id="IPR005792">
    <property type="entry name" value="Prot_disulphide_isomerase"/>
</dbReference>
<evidence type="ECO:0000256" key="9">
    <source>
        <dbReference type="ARBA" id="ARBA00023235"/>
    </source>
</evidence>
<dbReference type="EMBL" id="AFNH02000947">
    <property type="protein sequence ID" value="EZG49484.1"/>
    <property type="molecule type" value="Genomic_DNA"/>
</dbReference>
<evidence type="ECO:0000256" key="11">
    <source>
        <dbReference type="PIRSR" id="PIRSR605792-51"/>
    </source>
</evidence>
<evidence type="ECO:0000313" key="17">
    <source>
        <dbReference type="Proteomes" id="UP000019763"/>
    </source>
</evidence>
<evidence type="ECO:0000256" key="2">
    <source>
        <dbReference type="ARBA" id="ARBA00004319"/>
    </source>
</evidence>
<evidence type="ECO:0000256" key="8">
    <source>
        <dbReference type="ARBA" id="ARBA00023157"/>
    </source>
</evidence>
<evidence type="ECO:0000256" key="7">
    <source>
        <dbReference type="ARBA" id="ARBA00022824"/>
    </source>
</evidence>
<dbReference type="OrthoDB" id="72053at2759"/>
<keyword evidence="6" id="KW-0677">Repeat</keyword>
<dbReference type="FunFam" id="3.40.30.10:FF:000023">
    <property type="entry name" value="Protein disulfide-isomerase"/>
    <property type="match status" value="1"/>
</dbReference>
<evidence type="ECO:0000256" key="12">
    <source>
        <dbReference type="RuleBase" id="RU004208"/>
    </source>
</evidence>
<comment type="catalytic activity">
    <reaction evidence="1 13">
        <text>Catalyzes the rearrangement of -S-S- bonds in proteins.</text>
        <dbReference type="EC" id="5.3.4.1"/>
    </reaction>
</comment>
<keyword evidence="5 13" id="KW-0732">Signal</keyword>
<feature type="domain" description="Thioredoxin" evidence="15">
    <location>
        <begin position="3"/>
        <end position="124"/>
    </location>
</feature>
<dbReference type="PANTHER" id="PTHR18929:SF132">
    <property type="entry name" value="PROTEIN DISULFIDE-ISOMERASE A3"/>
    <property type="match status" value="1"/>
</dbReference>
<evidence type="ECO:0000256" key="3">
    <source>
        <dbReference type="ARBA" id="ARBA00006347"/>
    </source>
</evidence>
<accession>A0A023B1Z1</accession>
<evidence type="ECO:0000256" key="13">
    <source>
        <dbReference type="RuleBase" id="RU361130"/>
    </source>
</evidence>
<dbReference type="AlphaFoldDB" id="A0A023B1Z1"/>
<comment type="subcellular location">
    <subcellularLocation>
        <location evidence="2">Endoplasmic reticulum lumen</location>
    </subcellularLocation>
</comment>
<dbReference type="PROSITE" id="PS51352">
    <property type="entry name" value="THIOREDOXIN_2"/>
    <property type="match status" value="2"/>
</dbReference>
<dbReference type="EC" id="5.3.4.1" evidence="4 13"/>
<dbReference type="GO" id="GO:0005788">
    <property type="term" value="C:endoplasmic reticulum lumen"/>
    <property type="evidence" value="ECO:0007669"/>
    <property type="project" value="UniProtKB-SubCell"/>
</dbReference>
<feature type="chain" id="PRO_5005101580" description="Protein disulfide-isomerase" evidence="13">
    <location>
        <begin position="19"/>
        <end position="472"/>
    </location>
</feature>
<dbReference type="VEuPathDB" id="CryptoDB:GNI_127040"/>
<dbReference type="Gene3D" id="3.40.30.10">
    <property type="entry name" value="Glutaredoxin"/>
    <property type="match status" value="4"/>
</dbReference>
<keyword evidence="8 11" id="KW-1015">Disulfide bond</keyword>
<dbReference type="RefSeq" id="XP_011132043.1">
    <property type="nucleotide sequence ID" value="XM_011133741.1"/>
</dbReference>
<evidence type="ECO:0000259" key="15">
    <source>
        <dbReference type="PROSITE" id="PS51352"/>
    </source>
</evidence>
<comment type="caution">
    <text evidence="16">The sequence shown here is derived from an EMBL/GenBank/DDBJ whole genome shotgun (WGS) entry which is preliminary data.</text>
</comment>
<dbReference type="InterPro" id="IPR017937">
    <property type="entry name" value="Thioredoxin_CS"/>
</dbReference>
<evidence type="ECO:0000256" key="4">
    <source>
        <dbReference type="ARBA" id="ARBA00012723"/>
    </source>
</evidence>
<dbReference type="GeneID" id="22914464"/>
<sequence>MLYRFVLWSAVFVMAALGGDVTVLSGSTFDDFITKNPVALVKFMAPWCGHCKRLAPEYEQAATELKKVNIPLAEVDATVDQELAQKYNVQGFPTMFLFRDGKNEPYNGGRTASTIVDWVKKMTGPALTWVEGEETGISSETDAGIRFVGAFKSKESEEAKLFEEAAKTHRMKGSFAAFVSQDENKTNKVTVLRPAEDPVSTTVTTKGLLNAFIGEESVPLFGVVNGENYGEYAARSKSWVWFAGNKDDFNKVAPEVRKVSKDYRSSFNFVWLDTDVHKQHAEHMLGLTEIPGLAIIYEEAKFHHPDPANLNQKEISKFIEKVKSGKVKRFLKSEPIPETNDGPVKVVVGQQFSEIVLQKDTDVFLEIYAPWCGHCKKLAPAYEEFANKIKANKHVMVAKFDGTANEPDVSGFEYKGFPTLFYVKAGSKEPIIYDGERTVEGLIAFTKKNASKPVVVSEDDSTSASGSQSDEL</sequence>
<keyword evidence="7" id="KW-0256">Endoplasmic reticulum</keyword>
<dbReference type="GO" id="GO:0034976">
    <property type="term" value="P:response to endoplasmic reticulum stress"/>
    <property type="evidence" value="ECO:0007669"/>
    <property type="project" value="TreeGrafter"/>
</dbReference>
<keyword evidence="17" id="KW-1185">Reference proteome</keyword>
<evidence type="ECO:0000256" key="5">
    <source>
        <dbReference type="ARBA" id="ARBA00022729"/>
    </source>
</evidence>